<dbReference type="PRINTS" id="PR00465">
    <property type="entry name" value="EP450IV"/>
</dbReference>
<keyword evidence="5" id="KW-0812">Transmembrane</keyword>
<organism evidence="13 14">
    <name type="scientific">Clonostachys byssicola</name>
    <dbReference type="NCBI Taxonomy" id="160290"/>
    <lineage>
        <taxon>Eukaryota</taxon>
        <taxon>Fungi</taxon>
        <taxon>Dikarya</taxon>
        <taxon>Ascomycota</taxon>
        <taxon>Pezizomycotina</taxon>
        <taxon>Sordariomycetes</taxon>
        <taxon>Hypocreomycetidae</taxon>
        <taxon>Hypocreales</taxon>
        <taxon>Bionectriaceae</taxon>
        <taxon>Clonostachys</taxon>
    </lineage>
</organism>
<keyword evidence="14" id="KW-1185">Reference proteome</keyword>
<comment type="similarity">
    <text evidence="3">Belongs to the cytochrome P450 family.</text>
</comment>
<keyword evidence="6 12" id="KW-0479">Metal-binding</keyword>
<dbReference type="Gene3D" id="1.10.630.10">
    <property type="entry name" value="Cytochrome P450"/>
    <property type="match status" value="1"/>
</dbReference>
<evidence type="ECO:0000256" key="10">
    <source>
        <dbReference type="ARBA" id="ARBA00023033"/>
    </source>
</evidence>
<keyword evidence="4 12" id="KW-0349">Heme</keyword>
<keyword evidence="9 12" id="KW-0408">Iron</keyword>
<dbReference type="InterPro" id="IPR002403">
    <property type="entry name" value="Cyt_P450_E_grp-IV"/>
</dbReference>
<keyword evidence="11" id="KW-0472">Membrane</keyword>
<keyword evidence="7" id="KW-1133">Transmembrane helix</keyword>
<evidence type="ECO:0000313" key="13">
    <source>
        <dbReference type="EMBL" id="CAG9988260.1"/>
    </source>
</evidence>
<dbReference type="OrthoDB" id="1844152at2759"/>
<evidence type="ECO:0000256" key="6">
    <source>
        <dbReference type="ARBA" id="ARBA00022723"/>
    </source>
</evidence>
<evidence type="ECO:0008006" key="15">
    <source>
        <dbReference type="Google" id="ProtNLM"/>
    </source>
</evidence>
<dbReference type="InterPro" id="IPR036396">
    <property type="entry name" value="Cyt_P450_sf"/>
</dbReference>
<evidence type="ECO:0000256" key="9">
    <source>
        <dbReference type="ARBA" id="ARBA00023004"/>
    </source>
</evidence>
<name>A0A9N9UHD4_9HYPO</name>
<evidence type="ECO:0000256" key="2">
    <source>
        <dbReference type="ARBA" id="ARBA00004370"/>
    </source>
</evidence>
<dbReference type="GO" id="GO:0004497">
    <property type="term" value="F:monooxygenase activity"/>
    <property type="evidence" value="ECO:0007669"/>
    <property type="project" value="UniProtKB-KW"/>
</dbReference>
<dbReference type="Pfam" id="PF00067">
    <property type="entry name" value="p450"/>
    <property type="match status" value="1"/>
</dbReference>
<gene>
    <name evidence="13" type="ORF">CBYS24578_00016488</name>
</gene>
<dbReference type="PANTHER" id="PTHR46206">
    <property type="entry name" value="CYTOCHROME P450"/>
    <property type="match status" value="1"/>
</dbReference>
<reference evidence="14" key="1">
    <citation type="submission" date="2019-06" db="EMBL/GenBank/DDBJ databases">
        <authorList>
            <person name="Broberg M."/>
        </authorList>
    </citation>
    <scope>NUCLEOTIDE SEQUENCE [LARGE SCALE GENOMIC DNA]</scope>
</reference>
<keyword evidence="10" id="KW-0503">Monooxygenase</keyword>
<dbReference type="Proteomes" id="UP000754883">
    <property type="component" value="Unassembled WGS sequence"/>
</dbReference>
<evidence type="ECO:0000256" key="4">
    <source>
        <dbReference type="ARBA" id="ARBA00022617"/>
    </source>
</evidence>
<evidence type="ECO:0000256" key="5">
    <source>
        <dbReference type="ARBA" id="ARBA00022692"/>
    </source>
</evidence>
<evidence type="ECO:0000256" key="1">
    <source>
        <dbReference type="ARBA" id="ARBA00001971"/>
    </source>
</evidence>
<evidence type="ECO:0000256" key="3">
    <source>
        <dbReference type="ARBA" id="ARBA00010617"/>
    </source>
</evidence>
<comment type="cofactor">
    <cofactor evidence="1 12">
        <name>heme</name>
        <dbReference type="ChEBI" id="CHEBI:30413"/>
    </cofactor>
</comment>
<comment type="subcellular location">
    <subcellularLocation>
        <location evidence="2">Membrane</location>
    </subcellularLocation>
</comment>
<dbReference type="GO" id="GO:0016705">
    <property type="term" value="F:oxidoreductase activity, acting on paired donors, with incorporation or reduction of molecular oxygen"/>
    <property type="evidence" value="ECO:0007669"/>
    <property type="project" value="InterPro"/>
</dbReference>
<dbReference type="SUPFAM" id="SSF48264">
    <property type="entry name" value="Cytochrome P450"/>
    <property type="match status" value="1"/>
</dbReference>
<dbReference type="EMBL" id="CABFNO020001448">
    <property type="protein sequence ID" value="CAG9988260.1"/>
    <property type="molecule type" value="Genomic_DNA"/>
</dbReference>
<keyword evidence="8" id="KW-0560">Oxidoreductase</keyword>
<dbReference type="PANTHER" id="PTHR46206:SF5">
    <property type="entry name" value="P450, PUTATIVE (EUROFUNG)-RELATED"/>
    <property type="match status" value="1"/>
</dbReference>
<reference evidence="13 14" key="2">
    <citation type="submission" date="2021-10" db="EMBL/GenBank/DDBJ databases">
        <authorList>
            <person name="Piombo E."/>
        </authorList>
    </citation>
    <scope>NUCLEOTIDE SEQUENCE [LARGE SCALE GENOMIC DNA]</scope>
</reference>
<dbReference type="CDD" id="cd11041">
    <property type="entry name" value="CYP503A1-like"/>
    <property type="match status" value="1"/>
</dbReference>
<protein>
    <recommendedName>
        <fullName evidence="15">Cytochrome P450</fullName>
    </recommendedName>
</protein>
<sequence>MAWGGAMNEVGARVTKMVTKRYADLQEKPDAVFYVIDASRTPQQRSPARVVQQMVALQFASAHQLPMALAWAIIMLCKHNGYIDMLREEIQESKEAGGLVSTSKLRLMDCFLRETARLNPLDGLSIQRKAVKPFTFADGSHIPAGNLLAVPQEAILRDKRYYPNPGSFDPWRFYSPADSDKAIVRFTDVNWKFPFWGSPTQSCPGRWYASDVIKYALVHLLENYDMEPVNPIYRPMIWTTAIAPSLTMRVMLKPCATSYGK</sequence>
<comment type="caution">
    <text evidence="13">The sequence shown here is derived from an EMBL/GenBank/DDBJ whole genome shotgun (WGS) entry which is preliminary data.</text>
</comment>
<dbReference type="GO" id="GO:0005506">
    <property type="term" value="F:iron ion binding"/>
    <property type="evidence" value="ECO:0007669"/>
    <property type="project" value="InterPro"/>
</dbReference>
<evidence type="ECO:0000256" key="12">
    <source>
        <dbReference type="PIRSR" id="PIRSR602403-1"/>
    </source>
</evidence>
<evidence type="ECO:0000256" key="7">
    <source>
        <dbReference type="ARBA" id="ARBA00022989"/>
    </source>
</evidence>
<dbReference type="GO" id="GO:0020037">
    <property type="term" value="F:heme binding"/>
    <property type="evidence" value="ECO:0007669"/>
    <property type="project" value="InterPro"/>
</dbReference>
<dbReference type="AlphaFoldDB" id="A0A9N9UHD4"/>
<evidence type="ECO:0000256" key="8">
    <source>
        <dbReference type="ARBA" id="ARBA00023002"/>
    </source>
</evidence>
<evidence type="ECO:0000256" key="11">
    <source>
        <dbReference type="ARBA" id="ARBA00023136"/>
    </source>
</evidence>
<accession>A0A9N9UHD4</accession>
<feature type="binding site" description="axial binding residue" evidence="12">
    <location>
        <position position="203"/>
    </location>
    <ligand>
        <name>heme</name>
        <dbReference type="ChEBI" id="CHEBI:30413"/>
    </ligand>
    <ligandPart>
        <name>Fe</name>
        <dbReference type="ChEBI" id="CHEBI:18248"/>
    </ligandPart>
</feature>
<proteinExistence type="inferred from homology"/>
<dbReference type="GO" id="GO:0016020">
    <property type="term" value="C:membrane"/>
    <property type="evidence" value="ECO:0007669"/>
    <property type="project" value="UniProtKB-SubCell"/>
</dbReference>
<dbReference type="InterPro" id="IPR001128">
    <property type="entry name" value="Cyt_P450"/>
</dbReference>
<evidence type="ECO:0000313" key="14">
    <source>
        <dbReference type="Proteomes" id="UP000754883"/>
    </source>
</evidence>